<gene>
    <name evidence="2" type="ORF">L195_g053014</name>
</gene>
<dbReference type="NCBIfam" id="TIGR00756">
    <property type="entry name" value="PPR"/>
    <property type="match status" value="1"/>
</dbReference>
<organism evidence="2 3">
    <name type="scientific">Trifolium pratense</name>
    <name type="common">Red clover</name>
    <dbReference type="NCBI Taxonomy" id="57577"/>
    <lineage>
        <taxon>Eukaryota</taxon>
        <taxon>Viridiplantae</taxon>
        <taxon>Streptophyta</taxon>
        <taxon>Embryophyta</taxon>
        <taxon>Tracheophyta</taxon>
        <taxon>Spermatophyta</taxon>
        <taxon>Magnoliopsida</taxon>
        <taxon>eudicotyledons</taxon>
        <taxon>Gunneridae</taxon>
        <taxon>Pentapetalae</taxon>
        <taxon>rosids</taxon>
        <taxon>fabids</taxon>
        <taxon>Fabales</taxon>
        <taxon>Fabaceae</taxon>
        <taxon>Papilionoideae</taxon>
        <taxon>50 kb inversion clade</taxon>
        <taxon>NPAAA clade</taxon>
        <taxon>Hologalegina</taxon>
        <taxon>IRL clade</taxon>
        <taxon>Trifolieae</taxon>
        <taxon>Trifolium</taxon>
    </lineage>
</organism>
<dbReference type="InterPro" id="IPR002885">
    <property type="entry name" value="PPR_rpt"/>
</dbReference>
<name>A0A2K3K889_TRIPR</name>
<dbReference type="STRING" id="57577.A0A2K3K889"/>
<dbReference type="EMBL" id="ASHM01087890">
    <property type="protein sequence ID" value="PNX62498.1"/>
    <property type="molecule type" value="Genomic_DNA"/>
</dbReference>
<keyword evidence="1" id="KW-0677">Repeat</keyword>
<evidence type="ECO:0000313" key="2">
    <source>
        <dbReference type="EMBL" id="PNX62498.1"/>
    </source>
</evidence>
<dbReference type="PANTHER" id="PTHR47935:SF1">
    <property type="entry name" value="PENTATRICOPEPTIDE REPEAT-CONTAINING PROTEIN MRL1, CHLOROPLASTIC"/>
    <property type="match status" value="1"/>
</dbReference>
<reference evidence="2 3" key="1">
    <citation type="journal article" date="2014" name="Am. J. Bot.">
        <title>Genome assembly and annotation for red clover (Trifolium pratense; Fabaceae).</title>
        <authorList>
            <person name="Istvanek J."/>
            <person name="Jaros M."/>
            <person name="Krenek A."/>
            <person name="Repkova J."/>
        </authorList>
    </citation>
    <scope>NUCLEOTIDE SEQUENCE [LARGE SCALE GENOMIC DNA]</scope>
    <source>
        <strain evidence="3">cv. Tatra</strain>
        <tissue evidence="2">Young leaves</tissue>
    </source>
</reference>
<dbReference type="InterPro" id="IPR053303">
    <property type="entry name" value="Chloroplast_PPR"/>
</dbReference>
<feature type="non-terminal residue" evidence="2">
    <location>
        <position position="1"/>
    </location>
</feature>
<evidence type="ECO:0000256" key="1">
    <source>
        <dbReference type="ARBA" id="ARBA00022737"/>
    </source>
</evidence>
<dbReference type="Gene3D" id="1.25.40.10">
    <property type="entry name" value="Tetratricopeptide repeat domain"/>
    <property type="match status" value="1"/>
</dbReference>
<accession>A0A2K3K889</accession>
<dbReference type="Proteomes" id="UP000236291">
    <property type="component" value="Unassembled WGS sequence"/>
</dbReference>
<dbReference type="Pfam" id="PF13812">
    <property type="entry name" value="PPR_3"/>
    <property type="match status" value="1"/>
</dbReference>
<dbReference type="InterPro" id="IPR011990">
    <property type="entry name" value="TPR-like_helical_dom_sf"/>
</dbReference>
<reference evidence="2 3" key="2">
    <citation type="journal article" date="2017" name="Front. Plant Sci.">
        <title>Gene Classification and Mining of Molecular Markers Useful in Red Clover (Trifolium pratense) Breeding.</title>
        <authorList>
            <person name="Istvanek J."/>
            <person name="Dluhosova J."/>
            <person name="Dluhos P."/>
            <person name="Patkova L."/>
            <person name="Nedelnik J."/>
            <person name="Repkova J."/>
        </authorList>
    </citation>
    <scope>NUCLEOTIDE SEQUENCE [LARGE SCALE GENOMIC DNA]</scope>
    <source>
        <strain evidence="3">cv. Tatra</strain>
        <tissue evidence="2">Young leaves</tissue>
    </source>
</reference>
<comment type="caution">
    <text evidence="2">The sequence shown here is derived from an EMBL/GenBank/DDBJ whole genome shotgun (WGS) entry which is preliminary data.</text>
</comment>
<proteinExistence type="predicted"/>
<protein>
    <submittedName>
        <fullName evidence="2">Pentatricopeptide repeat-containing protein chloroplastic-like</fullName>
    </submittedName>
</protein>
<sequence>SQTGDWEFARSVYDDMTQKGVLPDEMFLSALIDVAGHAKKLEAAFDILQEARKEGKQIGIMAYSSLMGAYMKVFQFTTSGFTSIIFILSTNQEPHLQAFVKHSKCALRECLARIADSPITIMFVL</sequence>
<dbReference type="PANTHER" id="PTHR47935">
    <property type="entry name" value="PENTATRICOPEPTIDE REPEAT-CONTAINING PROTEIN MRL1, CHLOROPLASTIC"/>
    <property type="match status" value="1"/>
</dbReference>
<dbReference type="AlphaFoldDB" id="A0A2K3K889"/>
<dbReference type="ExpressionAtlas" id="A0A2K3K889">
    <property type="expression patterns" value="baseline"/>
</dbReference>
<evidence type="ECO:0000313" key="3">
    <source>
        <dbReference type="Proteomes" id="UP000236291"/>
    </source>
</evidence>